<feature type="domain" description="Anaphase-promoting complex subunit 5" evidence="1">
    <location>
        <begin position="976"/>
        <end position="1002"/>
    </location>
</feature>
<dbReference type="Gene3D" id="1.25.40.10">
    <property type="entry name" value="Tetratricopeptide repeat domain"/>
    <property type="match status" value="4"/>
</dbReference>
<dbReference type="EMBL" id="LFZX01000069">
    <property type="protein sequence ID" value="KNC67441.1"/>
    <property type="molecule type" value="Genomic_DNA"/>
</dbReference>
<dbReference type="Gene3D" id="3.40.50.300">
    <property type="entry name" value="P-loop containing nucleotide triphosphate hydrolases"/>
    <property type="match status" value="1"/>
</dbReference>
<dbReference type="Proteomes" id="UP000036850">
    <property type="component" value="Unassembled WGS sequence"/>
</dbReference>
<evidence type="ECO:0000313" key="3">
    <source>
        <dbReference type="Proteomes" id="UP000036850"/>
    </source>
</evidence>
<dbReference type="Pfam" id="PF13374">
    <property type="entry name" value="TPR_10"/>
    <property type="match status" value="2"/>
</dbReference>
<dbReference type="InterPro" id="IPR027417">
    <property type="entry name" value="P-loop_NTPase"/>
</dbReference>
<dbReference type="PANTHER" id="PTHR19959:SF119">
    <property type="entry name" value="FUNGAL LIPASE-LIKE DOMAIN-CONTAINING PROTEIN"/>
    <property type="match status" value="1"/>
</dbReference>
<comment type="caution">
    <text evidence="2">The sequence shown here is derived from an EMBL/GenBank/DDBJ whole genome shotgun (WGS) entry which is preliminary data.</text>
</comment>
<dbReference type="InterPro" id="IPR026000">
    <property type="entry name" value="Apc5_dom"/>
</dbReference>
<gene>
    <name evidence="2" type="ORF">AC626_10700</name>
</gene>
<dbReference type="Pfam" id="PF12862">
    <property type="entry name" value="ANAPC5"/>
    <property type="match status" value="5"/>
</dbReference>
<feature type="domain" description="Anaphase-promoting complex subunit 5" evidence="1">
    <location>
        <begin position="933"/>
        <end position="957"/>
    </location>
</feature>
<proteinExistence type="predicted"/>
<dbReference type="PATRIC" id="fig|43658.6.peg.1210"/>
<reference evidence="3" key="1">
    <citation type="submission" date="2015-07" db="EMBL/GenBank/DDBJ databases">
        <title>Draft genome sequence of a Pseudoalteromonas rubra strain, OCN096, isolated from Kaneohe Bay, Oahu, Hawaii.</title>
        <authorList>
            <person name="Beurmann S."/>
            <person name="Ushijima B."/>
            <person name="Belcaid M."/>
            <person name="Callahan S.M."/>
            <person name="Aeby G.S."/>
        </authorList>
    </citation>
    <scope>NUCLEOTIDE SEQUENCE [LARGE SCALE GENOMIC DNA]</scope>
    <source>
        <strain evidence="3">OCN096</strain>
    </source>
</reference>
<dbReference type="PANTHER" id="PTHR19959">
    <property type="entry name" value="KINESIN LIGHT CHAIN"/>
    <property type="match status" value="1"/>
</dbReference>
<protein>
    <recommendedName>
        <fullName evidence="1">Anaphase-promoting complex subunit 5 domain-containing protein</fullName>
    </recommendedName>
</protein>
<dbReference type="OrthoDB" id="6278038at2"/>
<evidence type="ECO:0000313" key="2">
    <source>
        <dbReference type="EMBL" id="KNC67441.1"/>
    </source>
</evidence>
<organism evidence="2 3">
    <name type="scientific">Pseudoalteromonas rubra</name>
    <dbReference type="NCBI Taxonomy" id="43658"/>
    <lineage>
        <taxon>Bacteria</taxon>
        <taxon>Pseudomonadati</taxon>
        <taxon>Pseudomonadota</taxon>
        <taxon>Gammaproteobacteria</taxon>
        <taxon>Alteromonadales</taxon>
        <taxon>Pseudoalteromonadaceae</taxon>
        <taxon>Pseudoalteromonas</taxon>
    </lineage>
</organism>
<evidence type="ECO:0000259" key="1">
    <source>
        <dbReference type="Pfam" id="PF12862"/>
    </source>
</evidence>
<feature type="domain" description="Anaphase-promoting complex subunit 5" evidence="1">
    <location>
        <begin position="560"/>
        <end position="591"/>
    </location>
</feature>
<dbReference type="AlphaFoldDB" id="A0A0L0ESQ2"/>
<feature type="domain" description="Anaphase-promoting complex subunit 5" evidence="1">
    <location>
        <begin position="651"/>
        <end position="691"/>
    </location>
</feature>
<feature type="domain" description="Anaphase-promoting complex subunit 5" evidence="1">
    <location>
        <begin position="791"/>
        <end position="821"/>
    </location>
</feature>
<dbReference type="SMART" id="SM00028">
    <property type="entry name" value="TPR"/>
    <property type="match status" value="9"/>
</dbReference>
<dbReference type="InterPro" id="IPR011990">
    <property type="entry name" value="TPR-like_helical_dom_sf"/>
</dbReference>
<dbReference type="SUPFAM" id="SSF52540">
    <property type="entry name" value="P-loop containing nucleoside triphosphate hydrolases"/>
    <property type="match status" value="1"/>
</dbReference>
<accession>A0A0L0ESQ2</accession>
<name>A0A0L0ESQ2_9GAMM</name>
<dbReference type="SUPFAM" id="SSF48452">
    <property type="entry name" value="TPR-like"/>
    <property type="match status" value="3"/>
</dbReference>
<dbReference type="InterPro" id="IPR019734">
    <property type="entry name" value="TPR_rpt"/>
</dbReference>
<sequence length="1055" mass="115138">MAERSISVQGSANQSIIISGDHNQVGGSVEFRIPLVRYHAPARRRRGRQTPASVLDILSAHNKALSLQGRERELTLLNEWLSDDADISVFAITAPAGSGKTRLAIELCEQVELQTGWAAGFIRSDDLAELARAFKFGHANWSHSLLLVVDYASANAQALAQWLDALSQLDELTDGIRVRILLLEREACKEAGWWHTLTGSALDSDQTRLDLFTQFEPYVLAGLGDITVRRAVLCAALNAAQALVPHPNVSKVPEADEQPDFDSDLADPQFGNPLALVMAGILCRDMLPRAALSLHYLAAAEKLAQREIDRFNKCFGEGAETTKLAHCLCFHLLSGGLRVADMRQTLSAELIAMGWHNPSLDKELLALQLAFPPADDGGESIRLPTTQPDLIAEAMCIKLLQSDRERSLKAPDILARTLEYGQEQAVAALVRLLQDFACPVSQPSAQQAQLLQWAERLVEDNLHKPALLALLNNAMPLSSVALAELACKLATILYQQSLAQTEQQVNEASRARLARSLHNLANRQSKLGQREAALTSGLEAVDHYRSLSLARSNAFLPGLAVSLNNLANQQSALGQHDAALSSVLEAVELLRVLAQAHPDAFLANLAISLNSLAGCQSNLGQHEAADSAAQEAVEHYRLLVKEYPDDFLPDLAMSLNNMAIFQSKLGQYEVALSAAQEAVEYFRMLAQASPDAFLPNLAMSLNNLANQQSYLGQREAACTSALETVDHYRLLVQAHPDAFLPELAKSLNNLAKLQSDLGQREAAHAAVHEAVERYRALAQAYPDAFLPDLGMSLSNLASLQSDLGQREAAMTTALEAVVLRRKLAQARPDAFLPDLATSLSTLANRQSELGLREVALTTALEAVELRKKLAQARPDAFLPNLAESLNNLAILQSDLGQREAAHTTALEAVALRRKLAQARPDVFLPELAGSLNTFATLQSDLGQHEAALITAKEAVDYFRALAKTRPDAFLSDLAGSLNNLAIMQSDLGQREAAVATSQEVVQRLSPYFTKWPDTYEARMKRVLSNYLYYCETAGQLPDIELIHPIIETFNELEQE</sequence>